<dbReference type="OrthoDB" id="9800507at2"/>
<gene>
    <name evidence="8" type="primary">pth</name>
    <name evidence="11" type="ORF">EDD72_11838</name>
</gene>
<evidence type="ECO:0000256" key="2">
    <source>
        <dbReference type="ARBA" id="ARBA00022555"/>
    </source>
</evidence>
<dbReference type="NCBIfam" id="TIGR00447">
    <property type="entry name" value="pth"/>
    <property type="match status" value="1"/>
</dbReference>
<proteinExistence type="inferred from homology"/>
<feature type="active site" description="Proton acceptor" evidence="8">
    <location>
        <position position="19"/>
    </location>
</feature>
<keyword evidence="4 8" id="KW-0694">RNA-binding</keyword>
<name>A0A4R3KB23_9BACI</name>
<feature type="binding site" evidence="8">
    <location>
        <position position="67"/>
    </location>
    <ligand>
        <name>tRNA</name>
        <dbReference type="ChEBI" id="CHEBI:17843"/>
    </ligand>
</feature>
<comment type="subunit">
    <text evidence="8">Monomer.</text>
</comment>
<dbReference type="GO" id="GO:0006515">
    <property type="term" value="P:protein quality control for misfolded or incompletely synthesized proteins"/>
    <property type="evidence" value="ECO:0007669"/>
    <property type="project" value="UniProtKB-UniRule"/>
</dbReference>
<comment type="caution">
    <text evidence="11">The sequence shown here is derived from an EMBL/GenBank/DDBJ whole genome shotgun (WGS) entry which is preliminary data.</text>
</comment>
<reference evidence="11 12" key="1">
    <citation type="submission" date="2019-03" db="EMBL/GenBank/DDBJ databases">
        <title>Genomic Encyclopedia of Type Strains, Phase IV (KMG-IV): sequencing the most valuable type-strain genomes for metagenomic binning, comparative biology and taxonomic classification.</title>
        <authorList>
            <person name="Goeker M."/>
        </authorList>
    </citation>
    <scope>NUCLEOTIDE SEQUENCE [LARGE SCALE GENOMIC DNA]</scope>
    <source>
        <strain evidence="11 12">DSM 23802</strain>
    </source>
</reference>
<keyword evidence="3 8" id="KW-0378">Hydrolase</keyword>
<evidence type="ECO:0000256" key="3">
    <source>
        <dbReference type="ARBA" id="ARBA00022801"/>
    </source>
</evidence>
<dbReference type="GO" id="GO:0005737">
    <property type="term" value="C:cytoplasm"/>
    <property type="evidence" value="ECO:0007669"/>
    <property type="project" value="UniProtKB-SubCell"/>
</dbReference>
<feature type="site" description="Stabilizes the basic form of H active site to accept a proton" evidence="8">
    <location>
        <position position="94"/>
    </location>
</feature>
<comment type="subcellular location">
    <subcellularLocation>
        <location evidence="8">Cytoplasm</location>
    </subcellularLocation>
</comment>
<feature type="binding site" evidence="8">
    <location>
        <position position="14"/>
    </location>
    <ligand>
        <name>tRNA</name>
        <dbReference type="ChEBI" id="CHEBI:17843"/>
    </ligand>
</feature>
<dbReference type="EC" id="3.1.1.29" evidence="1 8"/>
<dbReference type="GO" id="GO:0000049">
    <property type="term" value="F:tRNA binding"/>
    <property type="evidence" value="ECO:0007669"/>
    <property type="project" value="UniProtKB-UniRule"/>
</dbReference>
<dbReference type="FunFam" id="3.40.50.1470:FF:000001">
    <property type="entry name" value="Peptidyl-tRNA hydrolase"/>
    <property type="match status" value="1"/>
</dbReference>
<dbReference type="Proteomes" id="UP000295788">
    <property type="component" value="Unassembled WGS sequence"/>
</dbReference>
<evidence type="ECO:0000256" key="5">
    <source>
        <dbReference type="ARBA" id="ARBA00038063"/>
    </source>
</evidence>
<organism evidence="11 12">
    <name type="scientific">Tepidibacillus fermentans</name>
    <dbReference type="NCBI Taxonomy" id="1281767"/>
    <lineage>
        <taxon>Bacteria</taxon>
        <taxon>Bacillati</taxon>
        <taxon>Bacillota</taxon>
        <taxon>Bacilli</taxon>
        <taxon>Bacillales</taxon>
        <taxon>Bacillaceae</taxon>
        <taxon>Tepidibacillus</taxon>
    </lineage>
</organism>
<dbReference type="InterPro" id="IPR018171">
    <property type="entry name" value="Pept_tRNA_hydro_CS"/>
</dbReference>
<feature type="site" description="Discriminates between blocked and unblocked aminoacyl-tRNA" evidence="8">
    <location>
        <position position="9"/>
    </location>
</feature>
<evidence type="ECO:0000256" key="6">
    <source>
        <dbReference type="ARBA" id="ARBA00048707"/>
    </source>
</evidence>
<dbReference type="RefSeq" id="WP_132769931.1">
    <property type="nucleotide sequence ID" value="NZ_SMAB01000018.1"/>
</dbReference>
<evidence type="ECO:0000256" key="7">
    <source>
        <dbReference type="ARBA" id="ARBA00050038"/>
    </source>
</evidence>
<comment type="similarity">
    <text evidence="5 8 10">Belongs to the PTH family.</text>
</comment>
<dbReference type="AlphaFoldDB" id="A0A4R3KB23"/>
<dbReference type="InterPro" id="IPR001328">
    <property type="entry name" value="Pept_tRNA_hydro"/>
</dbReference>
<keyword evidence="2 8" id="KW-0820">tRNA-binding</keyword>
<comment type="catalytic activity">
    <reaction evidence="6 8 9">
        <text>an N-acyl-L-alpha-aminoacyl-tRNA + H2O = an N-acyl-L-amino acid + a tRNA + H(+)</text>
        <dbReference type="Rhea" id="RHEA:54448"/>
        <dbReference type="Rhea" id="RHEA-COMP:10123"/>
        <dbReference type="Rhea" id="RHEA-COMP:13883"/>
        <dbReference type="ChEBI" id="CHEBI:15377"/>
        <dbReference type="ChEBI" id="CHEBI:15378"/>
        <dbReference type="ChEBI" id="CHEBI:59874"/>
        <dbReference type="ChEBI" id="CHEBI:78442"/>
        <dbReference type="ChEBI" id="CHEBI:138191"/>
        <dbReference type="EC" id="3.1.1.29"/>
    </reaction>
</comment>
<evidence type="ECO:0000313" key="12">
    <source>
        <dbReference type="Proteomes" id="UP000295788"/>
    </source>
</evidence>
<keyword evidence="8" id="KW-0963">Cytoplasm</keyword>
<dbReference type="PANTHER" id="PTHR17224">
    <property type="entry name" value="PEPTIDYL-TRNA HYDROLASE"/>
    <property type="match status" value="1"/>
</dbReference>
<dbReference type="PROSITE" id="PS01196">
    <property type="entry name" value="PEPT_TRNA_HYDROL_2"/>
    <property type="match status" value="1"/>
</dbReference>
<protein>
    <recommendedName>
        <fullName evidence="7 8">Peptidyl-tRNA hydrolase</fullName>
        <shortName evidence="8">Pth</shortName>
        <ecNumber evidence="1 8">3.1.1.29</ecNumber>
    </recommendedName>
</protein>
<evidence type="ECO:0000256" key="9">
    <source>
        <dbReference type="RuleBase" id="RU000673"/>
    </source>
</evidence>
<dbReference type="PROSITE" id="PS01195">
    <property type="entry name" value="PEPT_TRNA_HYDROL_1"/>
    <property type="match status" value="1"/>
</dbReference>
<dbReference type="Pfam" id="PF01195">
    <property type="entry name" value="Pept_tRNA_hydro"/>
    <property type="match status" value="1"/>
</dbReference>
<dbReference type="EMBL" id="SMAB01000018">
    <property type="protein sequence ID" value="TCS80163.1"/>
    <property type="molecule type" value="Genomic_DNA"/>
</dbReference>
<evidence type="ECO:0000256" key="1">
    <source>
        <dbReference type="ARBA" id="ARBA00013260"/>
    </source>
</evidence>
<comment type="function">
    <text evidence="8">Hydrolyzes ribosome-free peptidyl-tRNAs (with 1 or more amino acids incorporated), which drop off the ribosome during protein synthesis, or as a result of ribosome stalling.</text>
</comment>
<dbReference type="HAMAP" id="MF_00083">
    <property type="entry name" value="Pept_tRNA_hydro_bact"/>
    <property type="match status" value="1"/>
</dbReference>
<feature type="binding site" evidence="8">
    <location>
        <position position="115"/>
    </location>
    <ligand>
        <name>tRNA</name>
        <dbReference type="ChEBI" id="CHEBI:17843"/>
    </ligand>
</feature>
<dbReference type="GO" id="GO:0004045">
    <property type="term" value="F:peptidyl-tRNA hydrolase activity"/>
    <property type="evidence" value="ECO:0007669"/>
    <property type="project" value="UniProtKB-UniRule"/>
</dbReference>
<evidence type="ECO:0000256" key="8">
    <source>
        <dbReference type="HAMAP-Rule" id="MF_00083"/>
    </source>
</evidence>
<accession>A0A4R3KB23</accession>
<dbReference type="SUPFAM" id="SSF53178">
    <property type="entry name" value="Peptidyl-tRNA hydrolase-like"/>
    <property type="match status" value="1"/>
</dbReference>
<dbReference type="PANTHER" id="PTHR17224:SF1">
    <property type="entry name" value="PEPTIDYL-TRNA HYDROLASE"/>
    <property type="match status" value="1"/>
</dbReference>
<dbReference type="InterPro" id="IPR036416">
    <property type="entry name" value="Pept_tRNA_hydro_sf"/>
</dbReference>
<evidence type="ECO:0000256" key="4">
    <source>
        <dbReference type="ARBA" id="ARBA00022884"/>
    </source>
</evidence>
<feature type="binding site" evidence="8">
    <location>
        <position position="69"/>
    </location>
    <ligand>
        <name>tRNA</name>
        <dbReference type="ChEBI" id="CHEBI:17843"/>
    </ligand>
</feature>
<dbReference type="GO" id="GO:0072344">
    <property type="term" value="P:rescue of stalled ribosome"/>
    <property type="evidence" value="ECO:0007669"/>
    <property type="project" value="UniProtKB-UniRule"/>
</dbReference>
<evidence type="ECO:0000313" key="11">
    <source>
        <dbReference type="EMBL" id="TCS80163.1"/>
    </source>
</evidence>
<sequence>MKLIVGLGNPGEKYENTKHNIGFLTIDQIYMDLKNETYFSSKSKFNAFILEGKIHNEKVLLVKPLTYMNLSGEAVEPLLNWYHLSVDDLLIVYDDLDLPLGKIRLREKGSSGGHNGIKSIIEHLNTDQFKRMKIGIGRPKDNNIVDYVLSPFRTEEFAMIKESLHLASQAIQEWITGREFRKVMSQYN</sequence>
<dbReference type="Gene3D" id="3.40.50.1470">
    <property type="entry name" value="Peptidyl-tRNA hydrolase"/>
    <property type="match status" value="1"/>
</dbReference>
<comment type="function">
    <text evidence="8">Catalyzes the release of premature peptidyl moieties from peptidyl-tRNA molecules trapped in stalled 50S ribosomal subunits, and thus maintains levels of free tRNAs and 50S ribosomes.</text>
</comment>
<keyword evidence="12" id="KW-1185">Reference proteome</keyword>
<dbReference type="CDD" id="cd00462">
    <property type="entry name" value="PTH"/>
    <property type="match status" value="1"/>
</dbReference>
<evidence type="ECO:0000256" key="10">
    <source>
        <dbReference type="RuleBase" id="RU004320"/>
    </source>
</evidence>